<keyword evidence="2" id="KW-1185">Reference proteome</keyword>
<reference evidence="1" key="1">
    <citation type="journal article" date="2021" name="Environ. Microbiol.">
        <title>Gene family expansions and transcriptome signatures uncover fungal adaptations to wood decay.</title>
        <authorList>
            <person name="Hage H."/>
            <person name="Miyauchi S."/>
            <person name="Viragh M."/>
            <person name="Drula E."/>
            <person name="Min B."/>
            <person name="Chaduli D."/>
            <person name="Navarro D."/>
            <person name="Favel A."/>
            <person name="Norest M."/>
            <person name="Lesage-Meessen L."/>
            <person name="Balint B."/>
            <person name="Merenyi Z."/>
            <person name="de Eugenio L."/>
            <person name="Morin E."/>
            <person name="Martinez A.T."/>
            <person name="Baldrian P."/>
            <person name="Stursova M."/>
            <person name="Martinez M.J."/>
            <person name="Novotny C."/>
            <person name="Magnuson J.K."/>
            <person name="Spatafora J.W."/>
            <person name="Maurice S."/>
            <person name="Pangilinan J."/>
            <person name="Andreopoulos W."/>
            <person name="LaButti K."/>
            <person name="Hundley H."/>
            <person name="Na H."/>
            <person name="Kuo A."/>
            <person name="Barry K."/>
            <person name="Lipzen A."/>
            <person name="Henrissat B."/>
            <person name="Riley R."/>
            <person name="Ahrendt S."/>
            <person name="Nagy L.G."/>
            <person name="Grigoriev I.V."/>
            <person name="Martin F."/>
            <person name="Rosso M.N."/>
        </authorList>
    </citation>
    <scope>NUCLEOTIDE SEQUENCE</scope>
    <source>
        <strain evidence="1">CBS 384.51</strain>
    </source>
</reference>
<dbReference type="EMBL" id="MU274901">
    <property type="protein sequence ID" value="KAI0093992.1"/>
    <property type="molecule type" value="Genomic_DNA"/>
</dbReference>
<name>A0ACB8UI49_9APHY</name>
<evidence type="ECO:0000313" key="2">
    <source>
        <dbReference type="Proteomes" id="UP001055072"/>
    </source>
</evidence>
<protein>
    <submittedName>
        <fullName evidence="1">614/534 cytochrome P450</fullName>
    </submittedName>
</protein>
<gene>
    <name evidence="1" type="ORF">BDY19DRAFT_881743</name>
</gene>
<proteinExistence type="predicted"/>
<evidence type="ECO:0000313" key="1">
    <source>
        <dbReference type="EMBL" id="KAI0093992.1"/>
    </source>
</evidence>
<sequence>SSSNWPGYRVLFTTRYILGTLLPFGSVKYIYREAFRVWKDRYGEFADYGVDIFSGLHIFPCPTVVLWVADAAAIKEITSQHTRFQKPLKQYNTLLFYGPNIVASEGSQWKRYKKICAPAFSEPNNRLVWSEAVRVMQDLFNDVWGAGETISVDNVAEVTLQVTLYIISAAGFGEQTTWQDNKAGPQGFHRMTFKDALHVLSTDVILKAIAPDWLLKYGPQRLRKVGTAYEELKAGIFQLYMTEMVRKRQDCDVKEERADLFTNLLDANDADAEFTLDDSELLGNIFIFLLAGHETSAHTLGFALGLLALYQNEQEVLYQHVQNVMHGKQTPDYEDMHALSHCLAFLYETLRLFPAAPNIPKVATEDTMLSTVDAAGETVTVPVPAGTPIVLHTPGLHYNPRYWPDPYTFKPSRFLDDWPRDAFIPFSGGHRSCIGRRFFEVEGVAILAMLVSRYKIEVKDEPQFAGETFEQRQERVLRARPGVTLTPVRVPLVFQRR</sequence>
<dbReference type="Proteomes" id="UP001055072">
    <property type="component" value="Unassembled WGS sequence"/>
</dbReference>
<accession>A0ACB8UI49</accession>
<comment type="caution">
    <text evidence="1">The sequence shown here is derived from an EMBL/GenBank/DDBJ whole genome shotgun (WGS) entry which is preliminary data.</text>
</comment>
<feature type="non-terminal residue" evidence="1">
    <location>
        <position position="1"/>
    </location>
</feature>
<organism evidence="1 2">
    <name type="scientific">Irpex rosettiformis</name>
    <dbReference type="NCBI Taxonomy" id="378272"/>
    <lineage>
        <taxon>Eukaryota</taxon>
        <taxon>Fungi</taxon>
        <taxon>Dikarya</taxon>
        <taxon>Basidiomycota</taxon>
        <taxon>Agaricomycotina</taxon>
        <taxon>Agaricomycetes</taxon>
        <taxon>Polyporales</taxon>
        <taxon>Irpicaceae</taxon>
        <taxon>Irpex</taxon>
    </lineage>
</organism>